<sequence>MSREAVKSADVIEEDQLVDLDDGFDQMFGNGDEADDASQAAPVFPRAVPSAPRTPVERDVGLVDRDLSSYGRAPQVHPNGDEFDGRPIKKAVSPRRRRRSDRKDQLNVKMNPDLLQGFYDVVHERRDTIADVIEHYVIEYIEAHRQETQPDA</sequence>
<reference evidence="2 3" key="1">
    <citation type="submission" date="2016-10" db="EMBL/GenBank/DDBJ databases">
        <authorList>
            <person name="de Groot N.N."/>
        </authorList>
    </citation>
    <scope>NUCLEOTIDE SEQUENCE [LARGE SCALE GENOMIC DNA]</scope>
    <source>
        <strain evidence="2 3">DSM 26880</strain>
    </source>
</reference>
<organism evidence="2 3">
    <name type="scientific">Citreimonas salinaria</name>
    <dbReference type="NCBI Taxonomy" id="321339"/>
    <lineage>
        <taxon>Bacteria</taxon>
        <taxon>Pseudomonadati</taxon>
        <taxon>Pseudomonadota</taxon>
        <taxon>Alphaproteobacteria</taxon>
        <taxon>Rhodobacterales</taxon>
        <taxon>Roseobacteraceae</taxon>
        <taxon>Citreimonas</taxon>
    </lineage>
</organism>
<gene>
    <name evidence="2" type="ORF">SAMN05444340_12125</name>
</gene>
<evidence type="ECO:0000256" key="1">
    <source>
        <dbReference type="SAM" id="MobiDB-lite"/>
    </source>
</evidence>
<accession>A0A1H3N7Y8</accession>
<dbReference type="RefSeq" id="WP_089885715.1">
    <property type="nucleotide sequence ID" value="NZ_FNPF01000021.1"/>
</dbReference>
<name>A0A1H3N7Y8_9RHOB</name>
<proteinExistence type="predicted"/>
<protein>
    <submittedName>
        <fullName evidence="2">Uncharacterized protein</fullName>
    </submittedName>
</protein>
<feature type="region of interest" description="Disordered" evidence="1">
    <location>
        <begin position="66"/>
        <end position="108"/>
    </location>
</feature>
<feature type="compositionally biased region" description="Basic residues" evidence="1">
    <location>
        <begin position="88"/>
        <end position="100"/>
    </location>
</feature>
<dbReference type="STRING" id="321339.SAMN05444340_12125"/>
<dbReference type="EMBL" id="FNPF01000021">
    <property type="protein sequence ID" value="SDY84863.1"/>
    <property type="molecule type" value="Genomic_DNA"/>
</dbReference>
<dbReference type="AlphaFoldDB" id="A0A1H3N7Y8"/>
<evidence type="ECO:0000313" key="2">
    <source>
        <dbReference type="EMBL" id="SDY84863.1"/>
    </source>
</evidence>
<dbReference type="Proteomes" id="UP000199286">
    <property type="component" value="Unassembled WGS sequence"/>
</dbReference>
<keyword evidence="3" id="KW-1185">Reference proteome</keyword>
<evidence type="ECO:0000313" key="3">
    <source>
        <dbReference type="Proteomes" id="UP000199286"/>
    </source>
</evidence>